<organism evidence="1">
    <name type="scientific">Eutreptiella gymnastica</name>
    <dbReference type="NCBI Taxonomy" id="73025"/>
    <lineage>
        <taxon>Eukaryota</taxon>
        <taxon>Discoba</taxon>
        <taxon>Euglenozoa</taxon>
        <taxon>Euglenida</taxon>
        <taxon>Spirocuta</taxon>
        <taxon>Euglenophyceae</taxon>
        <taxon>Eutreptiales</taxon>
        <taxon>Eutreptiaceae</taxon>
        <taxon>Eutreptiella</taxon>
    </lineage>
</organism>
<sequence>MREPPQSPRRLVPTVVRFGWCMICLPHFSLLQARLQTARLNQHIVIADLLHLMCRSHVQSGSPQLKDMLANATDNHLRHPPCIMVLLVIVQFASFQICTPSLEKYTYTADTSEGWGGAHDAGGLSMGTG</sequence>
<dbReference type="AlphaFoldDB" id="A0A7S4CYW2"/>
<gene>
    <name evidence="1" type="ORF">EGYM00163_LOCUS21850</name>
</gene>
<dbReference type="EMBL" id="HBJA01061825">
    <property type="protein sequence ID" value="CAE0810714.1"/>
    <property type="molecule type" value="Transcribed_RNA"/>
</dbReference>
<accession>A0A7S4CYW2</accession>
<reference evidence="1" key="1">
    <citation type="submission" date="2021-01" db="EMBL/GenBank/DDBJ databases">
        <authorList>
            <person name="Corre E."/>
            <person name="Pelletier E."/>
            <person name="Niang G."/>
            <person name="Scheremetjew M."/>
            <person name="Finn R."/>
            <person name="Kale V."/>
            <person name="Holt S."/>
            <person name="Cochrane G."/>
            <person name="Meng A."/>
            <person name="Brown T."/>
            <person name="Cohen L."/>
        </authorList>
    </citation>
    <scope>NUCLEOTIDE SEQUENCE</scope>
    <source>
        <strain evidence="1">CCMP1594</strain>
    </source>
</reference>
<evidence type="ECO:0000313" key="1">
    <source>
        <dbReference type="EMBL" id="CAE0810714.1"/>
    </source>
</evidence>
<protein>
    <submittedName>
        <fullName evidence="1">Uncharacterized protein</fullName>
    </submittedName>
</protein>
<proteinExistence type="predicted"/>
<name>A0A7S4CYW2_9EUGL</name>